<proteinExistence type="inferred from homology"/>
<evidence type="ECO:0000256" key="4">
    <source>
        <dbReference type="ARBA" id="ARBA00022692"/>
    </source>
</evidence>
<feature type="compositionally biased region" description="Low complexity" evidence="8">
    <location>
        <begin position="11"/>
        <end position="22"/>
    </location>
</feature>
<name>A0A5N6LN83_9ASTR</name>
<protein>
    <recommendedName>
        <fullName evidence="7">Oleosin</fullName>
    </recommendedName>
</protein>
<organism evidence="10 11">
    <name type="scientific">Mikania micrantha</name>
    <name type="common">bitter vine</name>
    <dbReference type="NCBI Taxonomy" id="192012"/>
    <lineage>
        <taxon>Eukaryota</taxon>
        <taxon>Viridiplantae</taxon>
        <taxon>Streptophyta</taxon>
        <taxon>Embryophyta</taxon>
        <taxon>Tracheophyta</taxon>
        <taxon>Spermatophyta</taxon>
        <taxon>Magnoliopsida</taxon>
        <taxon>eudicotyledons</taxon>
        <taxon>Gunneridae</taxon>
        <taxon>Pentapetalae</taxon>
        <taxon>asterids</taxon>
        <taxon>campanulids</taxon>
        <taxon>Asterales</taxon>
        <taxon>Asteraceae</taxon>
        <taxon>Asteroideae</taxon>
        <taxon>Heliantheae alliance</taxon>
        <taxon>Eupatorieae</taxon>
        <taxon>Mikania</taxon>
    </lineage>
</organism>
<comment type="caution">
    <text evidence="10">The sequence shown here is derived from an EMBL/GenBank/DDBJ whole genome shotgun (WGS) entry which is preliminary data.</text>
</comment>
<dbReference type="GO" id="GO:0005576">
    <property type="term" value="C:extracellular region"/>
    <property type="evidence" value="ECO:0007669"/>
    <property type="project" value="TreeGrafter"/>
</dbReference>
<dbReference type="PANTHER" id="PTHR33203">
    <property type="entry name" value="OLEOSIN"/>
    <property type="match status" value="1"/>
</dbReference>
<evidence type="ECO:0000313" key="10">
    <source>
        <dbReference type="EMBL" id="KAD2392878.1"/>
    </source>
</evidence>
<dbReference type="AlphaFoldDB" id="A0A5N6LN83"/>
<evidence type="ECO:0000256" key="6">
    <source>
        <dbReference type="ARBA" id="ARBA00023136"/>
    </source>
</evidence>
<dbReference type="Proteomes" id="UP000326396">
    <property type="component" value="Linkage Group LG9"/>
</dbReference>
<accession>A0A5N6LN83</accession>
<dbReference type="GO" id="GO:0019915">
    <property type="term" value="P:lipid storage"/>
    <property type="evidence" value="ECO:0007669"/>
    <property type="project" value="TreeGrafter"/>
</dbReference>
<evidence type="ECO:0000256" key="3">
    <source>
        <dbReference type="ARBA" id="ARBA00022677"/>
    </source>
</evidence>
<keyword evidence="4 9" id="KW-0812">Transmembrane</keyword>
<keyword evidence="3 7" id="KW-0551">Lipid droplet</keyword>
<reference evidence="10 11" key="1">
    <citation type="submission" date="2019-05" db="EMBL/GenBank/DDBJ databases">
        <title>Mikania micrantha, genome provides insights into the molecular mechanism of rapid growth.</title>
        <authorList>
            <person name="Liu B."/>
        </authorList>
    </citation>
    <scope>NUCLEOTIDE SEQUENCE [LARGE SCALE GENOMIC DNA]</scope>
    <source>
        <strain evidence="10">NLD-2019</strain>
        <tissue evidence="10">Leaf</tissue>
    </source>
</reference>
<feature type="transmembrane region" description="Helical" evidence="9">
    <location>
        <begin position="46"/>
        <end position="72"/>
    </location>
</feature>
<comment type="function">
    <text evidence="1">May have a structural role to stabilize the lipid body during desiccation of the seed by preventing coalescence of the oil. Probably interacts with both lipid and phospholipid moieties of lipid bodies. May also provide recognition signals for specific lipase anchorage in lipolysis during seedling growth.</text>
</comment>
<feature type="region of interest" description="Disordered" evidence="8">
    <location>
        <begin position="137"/>
        <end position="201"/>
    </location>
</feature>
<evidence type="ECO:0000256" key="2">
    <source>
        <dbReference type="ARBA" id="ARBA00010858"/>
    </source>
</evidence>
<keyword evidence="5 9" id="KW-1133">Transmembrane helix</keyword>
<evidence type="ECO:0000256" key="5">
    <source>
        <dbReference type="ARBA" id="ARBA00022989"/>
    </source>
</evidence>
<evidence type="ECO:0000256" key="1">
    <source>
        <dbReference type="ARBA" id="ARBA00002582"/>
    </source>
</evidence>
<comment type="similarity">
    <text evidence="2 7">Belongs to the oleosin family.</text>
</comment>
<evidence type="ECO:0000313" key="11">
    <source>
        <dbReference type="Proteomes" id="UP000326396"/>
    </source>
</evidence>
<keyword evidence="6 9" id="KW-0472">Membrane</keyword>
<feature type="compositionally biased region" description="Polar residues" evidence="8">
    <location>
        <begin position="169"/>
        <end position="180"/>
    </location>
</feature>
<sequence>MTDIHQTYNPQHQSFTGTHQQQQQRVSPRVNQAVKAATAATAGGSLLVLSGLILAGTVIALTIATPLLVIFSPVLVPAAITVFLLVTGFLTSGGFGVAAITVLSWIYRYATGGHPPGADSLDQAKDKLGYKARETKGRVEQATGMGHHQRPNFRNETSPDKCNEMQGEGSRSNETKQPQQIKKRKWAITDDESEKMVKRCY</sequence>
<dbReference type="GO" id="GO:0012511">
    <property type="term" value="C:monolayer-surrounded lipid storage body"/>
    <property type="evidence" value="ECO:0007669"/>
    <property type="project" value="InterPro"/>
</dbReference>
<dbReference type="GO" id="GO:0009791">
    <property type="term" value="P:post-embryonic development"/>
    <property type="evidence" value="ECO:0007669"/>
    <property type="project" value="UniProtKB-ARBA"/>
</dbReference>
<dbReference type="Pfam" id="PF01277">
    <property type="entry name" value="Oleosin"/>
    <property type="match status" value="1"/>
</dbReference>
<keyword evidence="11" id="KW-1185">Reference proteome</keyword>
<dbReference type="InterPro" id="IPR000136">
    <property type="entry name" value="Oleosin"/>
</dbReference>
<dbReference type="PANTHER" id="PTHR33203:SF25">
    <property type="entry name" value="OLEOSIN 18.5 KDA"/>
    <property type="match status" value="1"/>
</dbReference>
<feature type="transmembrane region" description="Helical" evidence="9">
    <location>
        <begin position="78"/>
        <end position="107"/>
    </location>
</feature>
<feature type="compositionally biased region" description="Polar residues" evidence="8">
    <location>
        <begin position="1"/>
        <end position="10"/>
    </location>
</feature>
<dbReference type="GO" id="GO:0048608">
    <property type="term" value="P:reproductive structure development"/>
    <property type="evidence" value="ECO:0007669"/>
    <property type="project" value="UniProtKB-ARBA"/>
</dbReference>
<dbReference type="EMBL" id="SZYD01000019">
    <property type="protein sequence ID" value="KAD2392878.1"/>
    <property type="molecule type" value="Genomic_DNA"/>
</dbReference>
<dbReference type="GO" id="GO:0016020">
    <property type="term" value="C:membrane"/>
    <property type="evidence" value="ECO:0007669"/>
    <property type="project" value="UniProtKB-SubCell"/>
</dbReference>
<dbReference type="PROSITE" id="PS00811">
    <property type="entry name" value="OLEOSINS"/>
    <property type="match status" value="1"/>
</dbReference>
<evidence type="ECO:0000256" key="9">
    <source>
        <dbReference type="SAM" id="Phobius"/>
    </source>
</evidence>
<dbReference type="OrthoDB" id="690239at2759"/>
<evidence type="ECO:0000256" key="8">
    <source>
        <dbReference type="SAM" id="MobiDB-lite"/>
    </source>
</evidence>
<gene>
    <name evidence="10" type="ORF">E3N88_39855</name>
</gene>
<comment type="subcellular location">
    <subcellularLocation>
        <location evidence="7">Lipid droplet</location>
    </subcellularLocation>
    <subcellularLocation>
        <location evidence="7">Membrane</location>
        <topology evidence="7">Multi-pass membrane protein</topology>
    </subcellularLocation>
</comment>
<feature type="region of interest" description="Disordered" evidence="8">
    <location>
        <begin position="1"/>
        <end position="22"/>
    </location>
</feature>
<evidence type="ECO:0000256" key="7">
    <source>
        <dbReference type="RuleBase" id="RU000540"/>
    </source>
</evidence>